<feature type="domain" description="Small ribosomal subunit protein uS7" evidence="8">
    <location>
        <begin position="8"/>
        <end position="155"/>
    </location>
</feature>
<evidence type="ECO:0000256" key="2">
    <source>
        <dbReference type="ARBA" id="ARBA00022730"/>
    </source>
</evidence>
<dbReference type="InterPro" id="IPR000235">
    <property type="entry name" value="Ribosomal_uS7"/>
</dbReference>
<dbReference type="PIRSF" id="PIRSF002122">
    <property type="entry name" value="RPS7p_RPS7a_RPS5e_RPS7o"/>
    <property type="match status" value="1"/>
</dbReference>
<keyword evidence="4 6" id="KW-0689">Ribosomal protein</keyword>
<reference evidence="10" key="1">
    <citation type="submission" date="2016-10" db="EMBL/GenBank/DDBJ databases">
        <authorList>
            <person name="Varghese N."/>
            <person name="Submissions S."/>
        </authorList>
    </citation>
    <scope>NUCLEOTIDE SEQUENCE [LARGE SCALE GENOMIC DNA]</scope>
    <source>
        <strain evidence="10">ATCC 25963</strain>
    </source>
</reference>
<comment type="function">
    <text evidence="6">One of the primary rRNA binding proteins, it binds directly to 16S rRNA where it nucleates assembly of the head domain of the 30S subunit. Is located at the subunit interface close to the decoding center, probably blocks exit of the E-site tRNA.</text>
</comment>
<feature type="region of interest" description="Disordered" evidence="7">
    <location>
        <begin position="1"/>
        <end position="20"/>
    </location>
</feature>
<dbReference type="OrthoDB" id="9807653at2"/>
<proteinExistence type="inferred from homology"/>
<keyword evidence="3 6" id="KW-0694">RNA-binding</keyword>
<name>A0A1I2IQ11_9BACT</name>
<comment type="subunit">
    <text evidence="6">Part of the 30S ribosomal subunit. Contacts proteins S9 and S11.</text>
</comment>
<dbReference type="GO" id="GO:0006412">
    <property type="term" value="P:translation"/>
    <property type="evidence" value="ECO:0007669"/>
    <property type="project" value="UniProtKB-UniRule"/>
</dbReference>
<dbReference type="GO" id="GO:0019843">
    <property type="term" value="F:rRNA binding"/>
    <property type="evidence" value="ECO:0007669"/>
    <property type="project" value="UniProtKB-UniRule"/>
</dbReference>
<dbReference type="InterPro" id="IPR023798">
    <property type="entry name" value="Ribosomal_uS7_dom"/>
</dbReference>
<keyword evidence="6" id="KW-0820">tRNA-binding</keyword>
<evidence type="ECO:0000256" key="3">
    <source>
        <dbReference type="ARBA" id="ARBA00022884"/>
    </source>
</evidence>
<dbReference type="STRING" id="54.SAMN02745121_08856"/>
<dbReference type="Proteomes" id="UP000199400">
    <property type="component" value="Unassembled WGS sequence"/>
</dbReference>
<evidence type="ECO:0000256" key="5">
    <source>
        <dbReference type="ARBA" id="ARBA00023274"/>
    </source>
</evidence>
<dbReference type="RefSeq" id="WP_096328191.1">
    <property type="nucleotide sequence ID" value="NZ_FOMX01000073.1"/>
</dbReference>
<dbReference type="Pfam" id="PF00177">
    <property type="entry name" value="Ribosomal_S7"/>
    <property type="match status" value="1"/>
</dbReference>
<dbReference type="GO" id="GO:0000049">
    <property type="term" value="F:tRNA binding"/>
    <property type="evidence" value="ECO:0007669"/>
    <property type="project" value="UniProtKB-UniRule"/>
</dbReference>
<keyword evidence="2 6" id="KW-0699">rRNA-binding</keyword>
<dbReference type="FunFam" id="1.10.455.10:FF:000001">
    <property type="entry name" value="30S ribosomal protein S7"/>
    <property type="match status" value="1"/>
</dbReference>
<dbReference type="PANTHER" id="PTHR11205">
    <property type="entry name" value="RIBOSOMAL PROTEIN S7"/>
    <property type="match status" value="1"/>
</dbReference>
<evidence type="ECO:0000259" key="8">
    <source>
        <dbReference type="Pfam" id="PF00177"/>
    </source>
</evidence>
<accession>A0A1I2IQ11</accession>
<dbReference type="AlphaFoldDB" id="A0A1I2IQ11"/>
<gene>
    <name evidence="6" type="primary">rpsG</name>
    <name evidence="9" type="ORF">SAMN02745121_08856</name>
</gene>
<keyword evidence="10" id="KW-1185">Reference proteome</keyword>
<dbReference type="GO" id="GO:0015935">
    <property type="term" value="C:small ribosomal subunit"/>
    <property type="evidence" value="ECO:0007669"/>
    <property type="project" value="InterPro"/>
</dbReference>
<organism evidence="9 10">
    <name type="scientific">Nannocystis exedens</name>
    <dbReference type="NCBI Taxonomy" id="54"/>
    <lineage>
        <taxon>Bacteria</taxon>
        <taxon>Pseudomonadati</taxon>
        <taxon>Myxococcota</taxon>
        <taxon>Polyangia</taxon>
        <taxon>Nannocystales</taxon>
        <taxon>Nannocystaceae</taxon>
        <taxon>Nannocystis</taxon>
    </lineage>
</organism>
<dbReference type="GO" id="GO:0003735">
    <property type="term" value="F:structural constituent of ribosome"/>
    <property type="evidence" value="ECO:0007669"/>
    <property type="project" value="InterPro"/>
</dbReference>
<evidence type="ECO:0000313" key="10">
    <source>
        <dbReference type="Proteomes" id="UP000199400"/>
    </source>
</evidence>
<evidence type="ECO:0000256" key="4">
    <source>
        <dbReference type="ARBA" id="ARBA00022980"/>
    </source>
</evidence>
<keyword evidence="5 6" id="KW-0687">Ribonucleoprotein</keyword>
<dbReference type="Gene3D" id="1.10.455.10">
    <property type="entry name" value="Ribosomal protein S7 domain"/>
    <property type="match status" value="1"/>
</dbReference>
<evidence type="ECO:0000256" key="1">
    <source>
        <dbReference type="ARBA" id="ARBA00007151"/>
    </source>
</evidence>
<dbReference type="NCBIfam" id="TIGR01029">
    <property type="entry name" value="rpsG_bact"/>
    <property type="match status" value="1"/>
</dbReference>
<dbReference type="CDD" id="cd14869">
    <property type="entry name" value="uS7_Bacteria"/>
    <property type="match status" value="1"/>
</dbReference>
<dbReference type="EMBL" id="FOMX01000073">
    <property type="protein sequence ID" value="SFF43718.1"/>
    <property type="molecule type" value="Genomic_DNA"/>
</dbReference>
<evidence type="ECO:0000256" key="6">
    <source>
        <dbReference type="HAMAP-Rule" id="MF_00480"/>
    </source>
</evidence>
<evidence type="ECO:0000313" key="9">
    <source>
        <dbReference type="EMBL" id="SFF43718.1"/>
    </source>
</evidence>
<sequence>MSRKGITTRKRPQNDIRYTDHPLDVNRNIHKFICGIMRAGKKSIAEKIVFGAFDIISERTKDDPVKVFEKAVANVFPRLEVRSRRVGGSNYQVPIEVRPERGQALAYRWLIGFARSRPEKTMRERLANEMLDAAQNRGGAVKKREDTHKMAEANKAFAHYRW</sequence>
<dbReference type="HAMAP" id="MF_00480_B">
    <property type="entry name" value="Ribosomal_uS7_B"/>
    <property type="match status" value="1"/>
</dbReference>
<comment type="similarity">
    <text evidence="1 6">Belongs to the universal ribosomal protein uS7 family.</text>
</comment>
<protein>
    <recommendedName>
        <fullName evidence="6">Small ribosomal subunit protein uS7</fullName>
    </recommendedName>
</protein>
<dbReference type="InterPro" id="IPR036823">
    <property type="entry name" value="Ribosomal_uS7_dom_sf"/>
</dbReference>
<dbReference type="SUPFAM" id="SSF47973">
    <property type="entry name" value="Ribosomal protein S7"/>
    <property type="match status" value="1"/>
</dbReference>
<feature type="compositionally biased region" description="Basic residues" evidence="7">
    <location>
        <begin position="1"/>
        <end position="11"/>
    </location>
</feature>
<dbReference type="InterPro" id="IPR005717">
    <property type="entry name" value="Ribosomal_uS7_bac/org-type"/>
</dbReference>
<evidence type="ECO:0000256" key="7">
    <source>
        <dbReference type="SAM" id="MobiDB-lite"/>
    </source>
</evidence>